<dbReference type="PROSITE" id="PS01008">
    <property type="entry name" value="DNAA"/>
    <property type="match status" value="1"/>
</dbReference>
<dbReference type="PANTHER" id="PTHR30050">
    <property type="entry name" value="CHROMOSOMAL REPLICATION INITIATOR PROTEIN DNAA"/>
    <property type="match status" value="1"/>
</dbReference>
<comment type="subcellular location">
    <subcellularLocation>
        <location evidence="8">Cytoplasm</location>
    </subcellularLocation>
</comment>
<dbReference type="Gene3D" id="3.30.300.180">
    <property type="match status" value="1"/>
</dbReference>
<proteinExistence type="inferred from homology"/>
<dbReference type="InterPro" id="IPR024633">
    <property type="entry name" value="DnaA_N_dom"/>
</dbReference>
<dbReference type="SUPFAM" id="SSF52540">
    <property type="entry name" value="P-loop containing nucleoside triphosphate hydrolases"/>
    <property type="match status" value="1"/>
</dbReference>
<feature type="domain" description="Chromosomal replication initiator DnaA C-terminal" evidence="13">
    <location>
        <begin position="384"/>
        <end position="453"/>
    </location>
</feature>
<evidence type="ECO:0000256" key="11">
    <source>
        <dbReference type="RuleBase" id="RU004227"/>
    </source>
</evidence>
<dbReference type="InterPro" id="IPR038454">
    <property type="entry name" value="DnaA_N_sf"/>
</dbReference>
<dbReference type="Gene3D" id="3.40.50.300">
    <property type="entry name" value="P-loop containing nucleotide triphosphate hydrolases"/>
    <property type="match status" value="1"/>
</dbReference>
<dbReference type="Pfam" id="PF08299">
    <property type="entry name" value="Bac_DnaA_C"/>
    <property type="match status" value="1"/>
</dbReference>
<dbReference type="InterPro" id="IPR027417">
    <property type="entry name" value="P-loop_NTPase"/>
</dbReference>
<evidence type="ECO:0000256" key="7">
    <source>
        <dbReference type="ARBA" id="ARBA00023125"/>
    </source>
</evidence>
<comment type="domain">
    <text evidence="8">Domain I is involved in oligomerization and binding regulators, domain II is flexibile and of varying length in different bacteria, domain III forms the AAA+ region, while domain IV binds dsDNA.</text>
</comment>
<dbReference type="KEGG" id="cdes:C0J27_00005"/>
<dbReference type="InterPro" id="IPR003593">
    <property type="entry name" value="AAA+_ATPase"/>
</dbReference>
<dbReference type="EMBL" id="CP025544">
    <property type="protein sequence ID" value="AXK60133.1"/>
    <property type="molecule type" value="Genomic_DNA"/>
</dbReference>
<dbReference type="SMART" id="SM00760">
    <property type="entry name" value="Bac_DnaA_C"/>
    <property type="match status" value="1"/>
</dbReference>
<dbReference type="GO" id="GO:0005886">
    <property type="term" value="C:plasma membrane"/>
    <property type="evidence" value="ECO:0007669"/>
    <property type="project" value="TreeGrafter"/>
</dbReference>
<dbReference type="InterPro" id="IPR020591">
    <property type="entry name" value="Chromosome_initiator_DnaA-like"/>
</dbReference>
<dbReference type="Gene3D" id="1.10.8.60">
    <property type="match status" value="1"/>
</dbReference>
<dbReference type="OrthoDB" id="9807019at2"/>
<feature type="region of interest" description="Domain III, AAA+ region" evidence="8">
    <location>
        <begin position="140"/>
        <end position="356"/>
    </location>
</feature>
<dbReference type="Pfam" id="PF11638">
    <property type="entry name" value="DnaA_N"/>
    <property type="match status" value="1"/>
</dbReference>
<comment type="caution">
    <text evidence="8">Lacks conserved residue(s) required for the propagation of feature annotation.</text>
</comment>
<keyword evidence="5 8" id="KW-0067">ATP-binding</keyword>
<dbReference type="PANTHER" id="PTHR30050:SF2">
    <property type="entry name" value="CHROMOSOMAL REPLICATION INITIATOR PROTEIN DNAA"/>
    <property type="match status" value="1"/>
</dbReference>
<evidence type="ECO:0000256" key="10">
    <source>
        <dbReference type="RuleBase" id="RU000577"/>
    </source>
</evidence>
<keyword evidence="6 8" id="KW-0446">Lipid-binding</keyword>
<dbReference type="InterPro" id="IPR013159">
    <property type="entry name" value="DnaA_C"/>
</dbReference>
<feature type="domain" description="AAA+ ATPase" evidence="12">
    <location>
        <begin position="173"/>
        <end position="303"/>
    </location>
</feature>
<keyword evidence="3 8" id="KW-0235">DNA replication</keyword>
<dbReference type="CDD" id="cd00009">
    <property type="entry name" value="AAA"/>
    <property type="match status" value="1"/>
</dbReference>
<dbReference type="GO" id="GO:0005737">
    <property type="term" value="C:cytoplasm"/>
    <property type="evidence" value="ECO:0007669"/>
    <property type="project" value="UniProtKB-SubCell"/>
</dbReference>
<evidence type="ECO:0000259" key="12">
    <source>
        <dbReference type="SMART" id="SM00382"/>
    </source>
</evidence>
<feature type="binding site" evidence="8">
    <location>
        <position position="186"/>
    </location>
    <ligand>
        <name>ATP</name>
        <dbReference type="ChEBI" id="CHEBI:30616"/>
    </ligand>
</feature>
<reference evidence="14 15" key="1">
    <citation type="submission" date="2017-12" db="EMBL/GenBank/DDBJ databases">
        <title>Chromulinavorax destructans is a abundant pathogen of dominant heterotrophic picoflagllates.</title>
        <authorList>
            <person name="Deeg C.M."/>
            <person name="Zimmer M."/>
            <person name="Suttle C.A."/>
        </authorList>
    </citation>
    <scope>NUCLEOTIDE SEQUENCE [LARGE SCALE GENOMIC DNA]</scope>
    <source>
        <strain evidence="14 15">SeV1</strain>
    </source>
</reference>
<dbReference type="SMART" id="SM00382">
    <property type="entry name" value="AAA"/>
    <property type="match status" value="1"/>
</dbReference>
<evidence type="ECO:0000256" key="5">
    <source>
        <dbReference type="ARBA" id="ARBA00022840"/>
    </source>
</evidence>
<dbReference type="SUPFAM" id="SSF48295">
    <property type="entry name" value="TrpR-like"/>
    <property type="match status" value="1"/>
</dbReference>
<dbReference type="InterPro" id="IPR010921">
    <property type="entry name" value="Trp_repressor/repl_initiator"/>
</dbReference>
<evidence type="ECO:0000256" key="4">
    <source>
        <dbReference type="ARBA" id="ARBA00022741"/>
    </source>
</evidence>
<dbReference type="PRINTS" id="PR00051">
    <property type="entry name" value="DNAA"/>
</dbReference>
<dbReference type="HAMAP" id="MF_00377">
    <property type="entry name" value="DnaA_bact"/>
    <property type="match status" value="1"/>
</dbReference>
<evidence type="ECO:0000313" key="14">
    <source>
        <dbReference type="EMBL" id="AXK60133.1"/>
    </source>
</evidence>
<evidence type="ECO:0000256" key="1">
    <source>
        <dbReference type="ARBA" id="ARBA00006583"/>
    </source>
</evidence>
<evidence type="ECO:0000256" key="6">
    <source>
        <dbReference type="ARBA" id="ARBA00023121"/>
    </source>
</evidence>
<dbReference type="InterPro" id="IPR013317">
    <property type="entry name" value="DnaA_dom"/>
</dbReference>
<sequence>MHIFFEYLTGVNVVEQIWQDFLKIAETELGMRAVETWIKAVSFYRCDTAMKKVYLKAPNAFVKDWVQTHYSTLFETHLKKLLQFDVLTIKFFVGEETAESELVLPVLPSSAPVVIPKKSSPRNQFALTKKNDTHHQVTNRLKLQYTFDSFVVGPNNSFAYAAARAVVDKLGTLYNPLLLYGGSGLGKTHLLHSIGNDVLLKNPQAVVLYQTTDRFVNEFINAIRFNHMQTFNAKYKQVDVLLIDDIQFMANKEQTQEAFFHIFNTLYDANKQIVFSSDILPRDLGGLADRLKSRLEWGLVADLQVPHLETKIAILKRKASAQNEQLSDVAANLIARRVISNVRELEGSLIRVLAFASLTNQPVTVDLIGKVLGVEQKAHSVIIEFDAVTKAVQKHFCYGLTELRSQNRTKDISLARQVTMYLMKKATHKSLREIGEFLNRKDHTTIAHAVARIDELRKIDQDLDARLQNLERELGSHI</sequence>
<dbReference type="AlphaFoldDB" id="A0A345ZA16"/>
<evidence type="ECO:0000256" key="2">
    <source>
        <dbReference type="ARBA" id="ARBA00022490"/>
    </source>
</evidence>
<dbReference type="GO" id="GO:0006270">
    <property type="term" value="P:DNA replication initiation"/>
    <property type="evidence" value="ECO:0007669"/>
    <property type="project" value="UniProtKB-UniRule"/>
</dbReference>
<evidence type="ECO:0000313" key="15">
    <source>
        <dbReference type="Proteomes" id="UP000254834"/>
    </source>
</evidence>
<feature type="binding site" evidence="8">
    <location>
        <position position="184"/>
    </location>
    <ligand>
        <name>ATP</name>
        <dbReference type="ChEBI" id="CHEBI:30616"/>
    </ligand>
</feature>
<evidence type="ECO:0000256" key="9">
    <source>
        <dbReference type="NCBIfam" id="TIGR00362"/>
    </source>
</evidence>
<keyword evidence="15" id="KW-1185">Reference proteome</keyword>
<name>A0A345ZA16_9BACT</name>
<keyword evidence="4 8" id="KW-0547">Nucleotide-binding</keyword>
<evidence type="ECO:0000256" key="3">
    <source>
        <dbReference type="ARBA" id="ARBA00022705"/>
    </source>
</evidence>
<dbReference type="InterPro" id="IPR001957">
    <property type="entry name" value="Chromosome_initiator_DnaA"/>
</dbReference>
<dbReference type="Pfam" id="PF00308">
    <property type="entry name" value="Bac_DnaA"/>
    <property type="match status" value="1"/>
</dbReference>
<feature type="region of interest" description="Domain I, interacts with DnaA modulators" evidence="8">
    <location>
        <begin position="1"/>
        <end position="97"/>
    </location>
</feature>
<dbReference type="FunFam" id="3.40.50.300:FF:000668">
    <property type="entry name" value="Chromosomal replication initiator protein DnaA"/>
    <property type="match status" value="1"/>
</dbReference>
<dbReference type="GO" id="GO:0006275">
    <property type="term" value="P:regulation of DNA replication"/>
    <property type="evidence" value="ECO:0007669"/>
    <property type="project" value="UniProtKB-UniRule"/>
</dbReference>
<accession>A0A345ZA16</accession>
<dbReference type="GO" id="GO:0005524">
    <property type="term" value="F:ATP binding"/>
    <property type="evidence" value="ECO:0007669"/>
    <property type="project" value="UniProtKB-UniRule"/>
</dbReference>
<organism evidence="14 15">
    <name type="scientific">Candidatus Chromulinivorax destructor</name>
    <dbReference type="NCBI Taxonomy" id="2066483"/>
    <lineage>
        <taxon>Bacteria</taxon>
        <taxon>Candidatus Babelota</taxon>
        <taxon>Candidatus Babeliae</taxon>
        <taxon>Candidatus Babeliales</taxon>
        <taxon>Candidatus Chromulinivoraceae</taxon>
        <taxon>Candidatus Chromulinivorax</taxon>
    </lineage>
</organism>
<feature type="region of interest" description="Domain IV, binds dsDNA" evidence="8">
    <location>
        <begin position="357"/>
        <end position="478"/>
    </location>
</feature>
<evidence type="ECO:0000259" key="13">
    <source>
        <dbReference type="SMART" id="SM00760"/>
    </source>
</evidence>
<dbReference type="CDD" id="cd06571">
    <property type="entry name" value="Bac_DnaA_C"/>
    <property type="match status" value="1"/>
</dbReference>
<comment type="similarity">
    <text evidence="1 8 11">Belongs to the DnaA family.</text>
</comment>
<dbReference type="Gene3D" id="1.10.1750.10">
    <property type="match status" value="1"/>
</dbReference>
<comment type="subunit">
    <text evidence="8">Oligomerizes as a right-handed, spiral filament on DNA at oriC.</text>
</comment>
<evidence type="ECO:0000256" key="8">
    <source>
        <dbReference type="HAMAP-Rule" id="MF_00377"/>
    </source>
</evidence>
<dbReference type="InterPro" id="IPR018312">
    <property type="entry name" value="Chromosome_initiator_DnaA_CS"/>
</dbReference>
<protein>
    <recommendedName>
        <fullName evidence="8 9">Chromosomal replication initiator protein DnaA</fullName>
    </recommendedName>
</protein>
<keyword evidence="7 8" id="KW-0238">DNA-binding</keyword>
<dbReference type="Proteomes" id="UP000254834">
    <property type="component" value="Chromosome"/>
</dbReference>
<keyword evidence="2 8" id="KW-0963">Cytoplasm</keyword>
<gene>
    <name evidence="8" type="primary">dnaA</name>
    <name evidence="14" type="ORF">C0J27_00005</name>
</gene>
<feature type="binding site" evidence="8">
    <location>
        <position position="187"/>
    </location>
    <ligand>
        <name>ATP</name>
        <dbReference type="ChEBI" id="CHEBI:30616"/>
    </ligand>
</feature>
<comment type="function">
    <text evidence="8 10">Plays an essential role in the initiation and regulation of chromosomal replication. ATP-DnaA binds to the origin of replication (oriC) to initiate formation of the DNA replication initiation complex once per cell cycle. Binds the DnaA box (a 9 base pair repeat at the origin) and separates the double-stranded (ds)DNA. Forms a right-handed helical filament on oriC DNA; dsDNA binds to the exterior of the filament while single-stranded (ss)DNA is stabiized in the filament's interior. The ATP-DnaA-oriC complex binds and stabilizes one strand of the AT-rich DNA unwinding element (DUE), permitting loading of DNA polymerase. After initiation quickly degrades to an ADP-DnaA complex that is not apt for DNA replication. Binds acidic phospholipids.</text>
</comment>
<feature type="binding site" evidence="8">
    <location>
        <position position="188"/>
    </location>
    <ligand>
        <name>ATP</name>
        <dbReference type="ChEBI" id="CHEBI:30616"/>
    </ligand>
</feature>
<dbReference type="NCBIfam" id="TIGR00362">
    <property type="entry name" value="DnaA"/>
    <property type="match status" value="1"/>
</dbReference>
<dbReference type="GO" id="GO:0003688">
    <property type="term" value="F:DNA replication origin binding"/>
    <property type="evidence" value="ECO:0007669"/>
    <property type="project" value="UniProtKB-UniRule"/>
</dbReference>
<dbReference type="GO" id="GO:0008289">
    <property type="term" value="F:lipid binding"/>
    <property type="evidence" value="ECO:0007669"/>
    <property type="project" value="UniProtKB-KW"/>
</dbReference>